<dbReference type="AlphaFoldDB" id="A0A7J6AHP9"/>
<comment type="caution">
    <text evidence="3">The sequence shown here is derived from an EMBL/GenBank/DDBJ whole genome shotgun (WGS) entry which is preliminary data.</text>
</comment>
<organism evidence="3 4">
    <name type="scientific">Ameiurus melas</name>
    <name type="common">Black bullhead</name>
    <name type="synonym">Silurus melas</name>
    <dbReference type="NCBI Taxonomy" id="219545"/>
    <lineage>
        <taxon>Eukaryota</taxon>
        <taxon>Metazoa</taxon>
        <taxon>Chordata</taxon>
        <taxon>Craniata</taxon>
        <taxon>Vertebrata</taxon>
        <taxon>Euteleostomi</taxon>
        <taxon>Actinopterygii</taxon>
        <taxon>Neopterygii</taxon>
        <taxon>Teleostei</taxon>
        <taxon>Ostariophysi</taxon>
        <taxon>Siluriformes</taxon>
        <taxon>Ictaluridae</taxon>
        <taxon>Ameiurus</taxon>
    </lineage>
</organism>
<reference evidence="3 4" key="1">
    <citation type="submission" date="2020-02" db="EMBL/GenBank/DDBJ databases">
        <title>A chromosome-scale genome assembly of the black bullhead catfish (Ameiurus melas).</title>
        <authorList>
            <person name="Wen M."/>
            <person name="Zham M."/>
            <person name="Cabau C."/>
            <person name="Klopp C."/>
            <person name="Donnadieu C."/>
            <person name="Roques C."/>
            <person name="Bouchez O."/>
            <person name="Lampietro C."/>
            <person name="Jouanno E."/>
            <person name="Herpin A."/>
            <person name="Louis A."/>
            <person name="Berthelot C."/>
            <person name="Parey E."/>
            <person name="Roest-Crollius H."/>
            <person name="Braasch I."/>
            <person name="Postlethwait J."/>
            <person name="Robinson-Rechavi M."/>
            <person name="Echchiki A."/>
            <person name="Begum T."/>
            <person name="Montfort J."/>
            <person name="Schartl M."/>
            <person name="Bobe J."/>
            <person name="Guiguen Y."/>
        </authorList>
    </citation>
    <scope>NUCLEOTIDE SEQUENCE [LARGE SCALE GENOMIC DNA]</scope>
    <source>
        <strain evidence="3">M_S1</strain>
        <tissue evidence="3">Blood</tissue>
    </source>
</reference>
<dbReference type="PANTHER" id="PTHR12837">
    <property type="entry name" value="POLY ADP-RIBOSE GLYCOHYDROLASE"/>
    <property type="match status" value="1"/>
</dbReference>
<dbReference type="PANTHER" id="PTHR12837:SF8">
    <property type="entry name" value="POLY(ADP-RIBOSE) GLYCOHYDROLASE"/>
    <property type="match status" value="1"/>
</dbReference>
<evidence type="ECO:0000256" key="1">
    <source>
        <dbReference type="SAM" id="MobiDB-lite"/>
    </source>
</evidence>
<sequence>MGVCRRGFSVVLEHTPGILERLKNLGHKIHTFMANNNSSQVKECLTHSDMARESKPGSSHDTTDGSKRKHSESSSNEDTNPRQKPGAEAQPRDTRGEGKLKKEPECHMELDKLSADMNHTVLIDINKFNAGRIVPYKGMHRWDKLHVKLPQCYPPNYMGSRWAATEKALKNLTDKGVSVGDVEMAIKSYNQSHSRHWYFDALSTYVAKMPKLENNFPNVISKMAKLALKLPELIQHPIPLLRQNHNHAITMSQEQISCLLANAFFCTFPRRNATHPNCEYSNYPTINFSRCHSSL</sequence>
<proteinExistence type="predicted"/>
<name>A0A7J6AHP9_AMEME</name>
<feature type="domain" description="PARG helical" evidence="2">
    <location>
        <begin position="213"/>
        <end position="292"/>
    </location>
</feature>
<evidence type="ECO:0000259" key="2">
    <source>
        <dbReference type="Pfam" id="PF20811"/>
    </source>
</evidence>
<accession>A0A7J6AHP9</accession>
<dbReference type="GO" id="GO:0005634">
    <property type="term" value="C:nucleus"/>
    <property type="evidence" value="ECO:0007669"/>
    <property type="project" value="TreeGrafter"/>
</dbReference>
<feature type="compositionally biased region" description="Basic and acidic residues" evidence="1">
    <location>
        <begin position="90"/>
        <end position="105"/>
    </location>
</feature>
<feature type="region of interest" description="Disordered" evidence="1">
    <location>
        <begin position="43"/>
        <end position="105"/>
    </location>
</feature>
<dbReference type="GO" id="GO:1990966">
    <property type="term" value="P:ATP generation from poly-ADP-D-ribose"/>
    <property type="evidence" value="ECO:0007669"/>
    <property type="project" value="TreeGrafter"/>
</dbReference>
<dbReference type="EMBL" id="JAAGNN010000012">
    <property type="protein sequence ID" value="KAF4082442.1"/>
    <property type="molecule type" value="Genomic_DNA"/>
</dbReference>
<feature type="compositionally biased region" description="Basic and acidic residues" evidence="1">
    <location>
        <begin position="44"/>
        <end position="55"/>
    </location>
</feature>
<dbReference type="GO" id="GO:0006282">
    <property type="term" value="P:regulation of DNA repair"/>
    <property type="evidence" value="ECO:0007669"/>
    <property type="project" value="InterPro"/>
</dbReference>
<dbReference type="InterPro" id="IPR048362">
    <property type="entry name" value="PARG_helical"/>
</dbReference>
<keyword evidence="4" id="KW-1185">Reference proteome</keyword>
<gene>
    <name evidence="3" type="ORF">AMELA_G00151260</name>
</gene>
<dbReference type="InterPro" id="IPR007724">
    <property type="entry name" value="Poly_GlycHdrlase"/>
</dbReference>
<dbReference type="Pfam" id="PF20811">
    <property type="entry name" value="PARG_cat_N"/>
    <property type="match status" value="1"/>
</dbReference>
<evidence type="ECO:0000313" key="3">
    <source>
        <dbReference type="EMBL" id="KAF4082442.1"/>
    </source>
</evidence>
<protein>
    <recommendedName>
        <fullName evidence="2">PARG helical domain-containing protein</fullName>
    </recommendedName>
</protein>
<dbReference type="GO" id="GO:0005737">
    <property type="term" value="C:cytoplasm"/>
    <property type="evidence" value="ECO:0007669"/>
    <property type="project" value="TreeGrafter"/>
</dbReference>
<dbReference type="GO" id="GO:0004649">
    <property type="term" value="F:poly(ADP-ribose) glycohydrolase activity"/>
    <property type="evidence" value="ECO:0007669"/>
    <property type="project" value="InterPro"/>
</dbReference>
<dbReference type="GO" id="GO:0005975">
    <property type="term" value="P:carbohydrate metabolic process"/>
    <property type="evidence" value="ECO:0007669"/>
    <property type="project" value="InterPro"/>
</dbReference>
<dbReference type="Proteomes" id="UP000593565">
    <property type="component" value="Unassembled WGS sequence"/>
</dbReference>
<dbReference type="GO" id="GO:0009225">
    <property type="term" value="P:nucleotide-sugar metabolic process"/>
    <property type="evidence" value="ECO:0007669"/>
    <property type="project" value="TreeGrafter"/>
</dbReference>
<evidence type="ECO:0000313" key="4">
    <source>
        <dbReference type="Proteomes" id="UP000593565"/>
    </source>
</evidence>